<organism evidence="1 2">
    <name type="scientific">Nephila pilipes</name>
    <name type="common">Giant wood spider</name>
    <name type="synonym">Nephila maculata</name>
    <dbReference type="NCBI Taxonomy" id="299642"/>
    <lineage>
        <taxon>Eukaryota</taxon>
        <taxon>Metazoa</taxon>
        <taxon>Ecdysozoa</taxon>
        <taxon>Arthropoda</taxon>
        <taxon>Chelicerata</taxon>
        <taxon>Arachnida</taxon>
        <taxon>Araneae</taxon>
        <taxon>Araneomorphae</taxon>
        <taxon>Entelegynae</taxon>
        <taxon>Araneoidea</taxon>
        <taxon>Nephilidae</taxon>
        <taxon>Nephila</taxon>
    </lineage>
</organism>
<dbReference type="EMBL" id="BMAW01124040">
    <property type="protein sequence ID" value="GFU06076.1"/>
    <property type="molecule type" value="Genomic_DNA"/>
</dbReference>
<accession>A0A8X6Q8K7</accession>
<proteinExistence type="predicted"/>
<reference evidence="1" key="1">
    <citation type="submission" date="2020-08" db="EMBL/GenBank/DDBJ databases">
        <title>Multicomponent nature underlies the extraordinary mechanical properties of spider dragline silk.</title>
        <authorList>
            <person name="Kono N."/>
            <person name="Nakamura H."/>
            <person name="Mori M."/>
            <person name="Yoshida Y."/>
            <person name="Ohtoshi R."/>
            <person name="Malay A.D."/>
            <person name="Moran D.A.P."/>
            <person name="Tomita M."/>
            <person name="Numata K."/>
            <person name="Arakawa K."/>
        </authorList>
    </citation>
    <scope>NUCLEOTIDE SEQUENCE</scope>
</reference>
<dbReference type="Proteomes" id="UP000887013">
    <property type="component" value="Unassembled WGS sequence"/>
</dbReference>
<comment type="caution">
    <text evidence="1">The sequence shown here is derived from an EMBL/GenBank/DDBJ whole genome shotgun (WGS) entry which is preliminary data.</text>
</comment>
<keyword evidence="2" id="KW-1185">Reference proteome</keyword>
<gene>
    <name evidence="1" type="ORF">NPIL_663121</name>
</gene>
<name>A0A8X6Q8K7_NEPPI</name>
<dbReference type="AlphaFoldDB" id="A0A8X6Q8K7"/>
<sequence>MLKIHSRYINLCITSTQGDESWIYAYRPETKQQSTVWVFQDEQNQQSCSRKKHIEQMIPVSSATVKSSENSKKQKNRQIILLITVRRSPIRSSNKGISDGDRLMDVTVYAPCWPNELLLFHSKISAGQRFSNRRKRSFKRVWLPRSDWKGWLKIGSGPCKSQSDHRGMFERN</sequence>
<evidence type="ECO:0000313" key="1">
    <source>
        <dbReference type="EMBL" id="GFU06076.1"/>
    </source>
</evidence>
<evidence type="ECO:0000313" key="2">
    <source>
        <dbReference type="Proteomes" id="UP000887013"/>
    </source>
</evidence>
<protein>
    <submittedName>
        <fullName evidence="1">Uncharacterized protein</fullName>
    </submittedName>
</protein>